<dbReference type="PANTHER" id="PTHR31896:SF43">
    <property type="entry name" value="PROTEIN ENHANCED PSEUDOMONAS SUSCEPTIBILITY 1"/>
    <property type="match status" value="1"/>
</dbReference>
<dbReference type="AlphaFoldDB" id="A0AA41SM68"/>
<dbReference type="InterPro" id="IPR051283">
    <property type="entry name" value="Sec_Metabolite_Acyltrans"/>
</dbReference>
<keyword evidence="3" id="KW-1185">Reference proteome</keyword>
<keyword evidence="1" id="KW-0808">Transferase</keyword>
<sequence>MNNRTKLIPALPDAYFGNTLCWGDTLVDEGSLLEDEGFGFLASSLNEVVRETSYTNMFLARSSQWFNMYGNDFGWGQPIAVKTGPNGKFYGLTTVSPGPVEGSIDIEIVLPVEVFKAMENDGEFTEAVESDAECSEAFST</sequence>
<dbReference type="EMBL" id="JAJJMA010179699">
    <property type="protein sequence ID" value="MCL7037500.1"/>
    <property type="molecule type" value="Genomic_DNA"/>
</dbReference>
<dbReference type="GO" id="GO:0016740">
    <property type="term" value="F:transferase activity"/>
    <property type="evidence" value="ECO:0007669"/>
    <property type="project" value="UniProtKB-KW"/>
</dbReference>
<evidence type="ECO:0000313" key="3">
    <source>
        <dbReference type="Proteomes" id="UP001177140"/>
    </source>
</evidence>
<dbReference type="Proteomes" id="UP001177140">
    <property type="component" value="Unassembled WGS sequence"/>
</dbReference>
<protein>
    <submittedName>
        <fullName evidence="2">Uncharacterized protein</fullName>
    </submittedName>
</protein>
<comment type="caution">
    <text evidence="2">The sequence shown here is derived from an EMBL/GenBank/DDBJ whole genome shotgun (WGS) entry which is preliminary data.</text>
</comment>
<name>A0AA41SM68_PAPNU</name>
<dbReference type="PANTHER" id="PTHR31896">
    <property type="entry name" value="FAMILY REGULATORY PROTEIN, PUTATIVE (AFU_ORTHOLOGUE AFUA_3G14730)-RELATED"/>
    <property type="match status" value="1"/>
</dbReference>
<evidence type="ECO:0000313" key="2">
    <source>
        <dbReference type="EMBL" id="MCL7037500.1"/>
    </source>
</evidence>
<dbReference type="InterPro" id="IPR023213">
    <property type="entry name" value="CAT-like_dom_sf"/>
</dbReference>
<gene>
    <name evidence="2" type="ORF">MKW94_020647</name>
</gene>
<proteinExistence type="predicted"/>
<evidence type="ECO:0000256" key="1">
    <source>
        <dbReference type="ARBA" id="ARBA00022679"/>
    </source>
</evidence>
<dbReference type="Gene3D" id="3.30.559.10">
    <property type="entry name" value="Chloramphenicol acetyltransferase-like domain"/>
    <property type="match status" value="1"/>
</dbReference>
<reference evidence="2" key="1">
    <citation type="submission" date="2022-03" db="EMBL/GenBank/DDBJ databases">
        <title>A functionally conserved STORR gene fusion in Papaver species that diverged 16.8 million years ago.</title>
        <authorList>
            <person name="Catania T."/>
        </authorList>
    </citation>
    <scope>NUCLEOTIDE SEQUENCE</scope>
    <source>
        <strain evidence="2">S-191538</strain>
    </source>
</reference>
<dbReference type="Pfam" id="PF02458">
    <property type="entry name" value="Transferase"/>
    <property type="match status" value="1"/>
</dbReference>
<accession>A0AA41SM68</accession>
<organism evidence="2 3">
    <name type="scientific">Papaver nudicaule</name>
    <name type="common">Iceland poppy</name>
    <dbReference type="NCBI Taxonomy" id="74823"/>
    <lineage>
        <taxon>Eukaryota</taxon>
        <taxon>Viridiplantae</taxon>
        <taxon>Streptophyta</taxon>
        <taxon>Embryophyta</taxon>
        <taxon>Tracheophyta</taxon>
        <taxon>Spermatophyta</taxon>
        <taxon>Magnoliopsida</taxon>
        <taxon>Ranunculales</taxon>
        <taxon>Papaveraceae</taxon>
        <taxon>Papaveroideae</taxon>
        <taxon>Papaver</taxon>
    </lineage>
</organism>